<keyword evidence="2" id="KW-1185">Reference proteome</keyword>
<sequence length="71" mass="7757">MARNFLISPHIPATALIILDKVSCAADSNLEPVNSELGGITGWGNTRVCRDFRQLAEWATKWKDGDNQGAD</sequence>
<dbReference type="OrthoDB" id="3687641at2759"/>
<accession>A0A6A6EI31</accession>
<evidence type="ECO:0000313" key="2">
    <source>
        <dbReference type="Proteomes" id="UP000800200"/>
    </source>
</evidence>
<organism evidence="1 2">
    <name type="scientific">Zopfia rhizophila CBS 207.26</name>
    <dbReference type="NCBI Taxonomy" id="1314779"/>
    <lineage>
        <taxon>Eukaryota</taxon>
        <taxon>Fungi</taxon>
        <taxon>Dikarya</taxon>
        <taxon>Ascomycota</taxon>
        <taxon>Pezizomycotina</taxon>
        <taxon>Dothideomycetes</taxon>
        <taxon>Dothideomycetes incertae sedis</taxon>
        <taxon>Zopfiaceae</taxon>
        <taxon>Zopfia</taxon>
    </lineage>
</organism>
<gene>
    <name evidence="1" type="ORF">K469DRAFT_699959</name>
</gene>
<dbReference type="EMBL" id="ML994619">
    <property type="protein sequence ID" value="KAF2190338.1"/>
    <property type="molecule type" value="Genomic_DNA"/>
</dbReference>
<dbReference type="AlphaFoldDB" id="A0A6A6EI31"/>
<dbReference type="Proteomes" id="UP000800200">
    <property type="component" value="Unassembled WGS sequence"/>
</dbReference>
<reference evidence="1" key="1">
    <citation type="journal article" date="2020" name="Stud. Mycol.">
        <title>101 Dothideomycetes genomes: a test case for predicting lifestyles and emergence of pathogens.</title>
        <authorList>
            <person name="Haridas S."/>
            <person name="Albert R."/>
            <person name="Binder M."/>
            <person name="Bloem J."/>
            <person name="Labutti K."/>
            <person name="Salamov A."/>
            <person name="Andreopoulos B."/>
            <person name="Baker S."/>
            <person name="Barry K."/>
            <person name="Bills G."/>
            <person name="Bluhm B."/>
            <person name="Cannon C."/>
            <person name="Castanera R."/>
            <person name="Culley D."/>
            <person name="Daum C."/>
            <person name="Ezra D."/>
            <person name="Gonzalez J."/>
            <person name="Henrissat B."/>
            <person name="Kuo A."/>
            <person name="Liang C."/>
            <person name="Lipzen A."/>
            <person name="Lutzoni F."/>
            <person name="Magnuson J."/>
            <person name="Mondo S."/>
            <person name="Nolan M."/>
            <person name="Ohm R."/>
            <person name="Pangilinan J."/>
            <person name="Park H.-J."/>
            <person name="Ramirez L."/>
            <person name="Alfaro M."/>
            <person name="Sun H."/>
            <person name="Tritt A."/>
            <person name="Yoshinaga Y."/>
            <person name="Zwiers L.-H."/>
            <person name="Turgeon B."/>
            <person name="Goodwin S."/>
            <person name="Spatafora J."/>
            <person name="Crous P."/>
            <person name="Grigoriev I."/>
        </authorList>
    </citation>
    <scope>NUCLEOTIDE SEQUENCE</scope>
    <source>
        <strain evidence="1">CBS 207.26</strain>
    </source>
</reference>
<proteinExistence type="predicted"/>
<protein>
    <submittedName>
        <fullName evidence="1">Uncharacterized protein</fullName>
    </submittedName>
</protein>
<evidence type="ECO:0000313" key="1">
    <source>
        <dbReference type="EMBL" id="KAF2190338.1"/>
    </source>
</evidence>
<name>A0A6A6EI31_9PEZI</name>